<dbReference type="PANTHER" id="PTHR12640:SF0">
    <property type="entry name" value="DOLICHYL-DIPHOSPHOOLIGOSACCHARIDE--PROTEIN GLYCOSYLTRANSFERASE SUBUNIT 2"/>
    <property type="match status" value="1"/>
</dbReference>
<dbReference type="InterPro" id="IPR008814">
    <property type="entry name" value="Swp1"/>
</dbReference>
<gene>
    <name evidence="10" type="ORF">FE257_012286</name>
</gene>
<evidence type="ECO:0000256" key="7">
    <source>
        <dbReference type="SAM" id="Phobius"/>
    </source>
</evidence>
<keyword evidence="4" id="KW-0256">Endoplasmic reticulum</keyword>
<protein>
    <recommendedName>
        <fullName evidence="9">Ribophorin II C-terminal domain-containing protein</fullName>
    </recommendedName>
</protein>
<evidence type="ECO:0000256" key="6">
    <source>
        <dbReference type="ARBA" id="ARBA00023136"/>
    </source>
</evidence>
<dbReference type="Pfam" id="PF25147">
    <property type="entry name" value="Ribophorin_II_C"/>
    <property type="match status" value="1"/>
</dbReference>
<evidence type="ECO:0000256" key="4">
    <source>
        <dbReference type="ARBA" id="ARBA00022824"/>
    </source>
</evidence>
<feature type="transmembrane region" description="Helical" evidence="7">
    <location>
        <begin position="234"/>
        <end position="251"/>
    </location>
</feature>
<evidence type="ECO:0000256" key="8">
    <source>
        <dbReference type="SAM" id="SignalP"/>
    </source>
</evidence>
<feature type="chain" id="PRO_5044196087" description="Ribophorin II C-terminal domain-containing protein" evidence="8">
    <location>
        <begin position="24"/>
        <end position="289"/>
    </location>
</feature>
<comment type="caution">
    <text evidence="10">The sequence shown here is derived from an EMBL/GenBank/DDBJ whole genome shotgun (WGS) entry which is preliminary data.</text>
</comment>
<accession>A0AAD4CG17</accession>
<evidence type="ECO:0000256" key="2">
    <source>
        <dbReference type="ARBA" id="ARBA00022692"/>
    </source>
</evidence>
<dbReference type="GO" id="GO:0006487">
    <property type="term" value="P:protein N-linked glycosylation"/>
    <property type="evidence" value="ECO:0007669"/>
    <property type="project" value="TreeGrafter"/>
</dbReference>
<keyword evidence="5 7" id="KW-1133">Transmembrane helix</keyword>
<dbReference type="EMBL" id="VCAU01000088">
    <property type="protein sequence ID" value="KAF9885815.1"/>
    <property type="molecule type" value="Genomic_DNA"/>
</dbReference>
<feature type="domain" description="Ribophorin II C-terminal" evidence="9">
    <location>
        <begin position="181"/>
        <end position="284"/>
    </location>
</feature>
<evidence type="ECO:0000256" key="3">
    <source>
        <dbReference type="ARBA" id="ARBA00022729"/>
    </source>
</evidence>
<keyword evidence="11" id="KW-1185">Reference proteome</keyword>
<evidence type="ECO:0000313" key="10">
    <source>
        <dbReference type="EMBL" id="KAF9885815.1"/>
    </source>
</evidence>
<keyword evidence="3 8" id="KW-0732">Signal</keyword>
<dbReference type="AlphaFoldDB" id="A0AAD4CG17"/>
<proteinExistence type="predicted"/>
<dbReference type="InterPro" id="IPR056790">
    <property type="entry name" value="Ribophorin_II_C"/>
</dbReference>
<keyword evidence="6 7" id="KW-0472">Membrane</keyword>
<keyword evidence="2 7" id="KW-0812">Transmembrane</keyword>
<feature type="transmembrane region" description="Helical" evidence="7">
    <location>
        <begin position="257"/>
        <end position="277"/>
    </location>
</feature>
<evidence type="ECO:0000313" key="11">
    <source>
        <dbReference type="Proteomes" id="UP001194746"/>
    </source>
</evidence>
<reference evidence="10" key="1">
    <citation type="journal article" date="2019" name="Beilstein J. Org. Chem.">
        <title>Nanangenines: drimane sesquiterpenoids as the dominant metabolite cohort of a novel Australian fungus, Aspergillus nanangensis.</title>
        <authorList>
            <person name="Lacey H.J."/>
            <person name="Gilchrist C.L.M."/>
            <person name="Crombie A."/>
            <person name="Kalaitzis J.A."/>
            <person name="Vuong D."/>
            <person name="Rutledge P.J."/>
            <person name="Turner P."/>
            <person name="Pitt J.I."/>
            <person name="Lacey E."/>
            <person name="Chooi Y.H."/>
            <person name="Piggott A.M."/>
        </authorList>
    </citation>
    <scope>NUCLEOTIDE SEQUENCE</scope>
    <source>
        <strain evidence="10">MST-FP2251</strain>
    </source>
</reference>
<comment type="subcellular location">
    <subcellularLocation>
        <location evidence="1">Endoplasmic reticulum membrane</location>
        <topology evidence="1">Multi-pass membrane protein</topology>
    </subcellularLocation>
</comment>
<feature type="signal peptide" evidence="8">
    <location>
        <begin position="1"/>
        <end position="23"/>
    </location>
</feature>
<sequence>MQLWHSLLQLGLLASTAVPTVAASAWGFTDATVSVHSKGSGVGAGLKEKIPDNKGLSQPIDLGDADTLKLTLTSQEGSTAKRAHQVFLLLQDPETGLDISYPFNVKDNGKARVELAQKDLPVQFLSASEPLDARLLIGSFGSSKAYNGVAFQLSVTHDPNVPVPTVEAPKYGKLPEIHHIFKSDPQSPPVVVTLAFVGMVLATLPFLAVAWLFLGANVSHLPAAFKSSPVPHTIFLGSLFSIEGIFFQYYTSWTLFQVLPAVAVAGTVAFVSGSRALGEVQGRRLAGQR</sequence>
<evidence type="ECO:0000259" key="9">
    <source>
        <dbReference type="Pfam" id="PF25147"/>
    </source>
</evidence>
<reference evidence="10" key="2">
    <citation type="submission" date="2020-02" db="EMBL/GenBank/DDBJ databases">
        <authorList>
            <person name="Gilchrist C.L.M."/>
            <person name="Chooi Y.-H."/>
        </authorList>
    </citation>
    <scope>NUCLEOTIDE SEQUENCE</scope>
    <source>
        <strain evidence="10">MST-FP2251</strain>
    </source>
</reference>
<dbReference type="GO" id="GO:0008250">
    <property type="term" value="C:oligosaccharyltransferase complex"/>
    <property type="evidence" value="ECO:0007669"/>
    <property type="project" value="InterPro"/>
</dbReference>
<dbReference type="PANTHER" id="PTHR12640">
    <property type="entry name" value="RIBOPHORIN II"/>
    <property type="match status" value="1"/>
</dbReference>
<organism evidence="10 11">
    <name type="scientific">Aspergillus nanangensis</name>
    <dbReference type="NCBI Taxonomy" id="2582783"/>
    <lineage>
        <taxon>Eukaryota</taxon>
        <taxon>Fungi</taxon>
        <taxon>Dikarya</taxon>
        <taxon>Ascomycota</taxon>
        <taxon>Pezizomycotina</taxon>
        <taxon>Eurotiomycetes</taxon>
        <taxon>Eurotiomycetidae</taxon>
        <taxon>Eurotiales</taxon>
        <taxon>Aspergillaceae</taxon>
        <taxon>Aspergillus</taxon>
        <taxon>Aspergillus subgen. Circumdati</taxon>
    </lineage>
</organism>
<feature type="transmembrane region" description="Helical" evidence="7">
    <location>
        <begin position="190"/>
        <end position="214"/>
    </location>
</feature>
<dbReference type="Proteomes" id="UP001194746">
    <property type="component" value="Unassembled WGS sequence"/>
</dbReference>
<name>A0AAD4CG17_ASPNN</name>
<evidence type="ECO:0000256" key="5">
    <source>
        <dbReference type="ARBA" id="ARBA00022989"/>
    </source>
</evidence>
<evidence type="ECO:0000256" key="1">
    <source>
        <dbReference type="ARBA" id="ARBA00004477"/>
    </source>
</evidence>